<accession>A0A7J0F3T8</accession>
<reference evidence="1 2" key="1">
    <citation type="submission" date="2019-07" db="EMBL/GenBank/DDBJ databases">
        <title>De Novo Assembly of kiwifruit Actinidia rufa.</title>
        <authorList>
            <person name="Sugita-Konishi S."/>
            <person name="Sato K."/>
            <person name="Mori E."/>
            <person name="Abe Y."/>
            <person name="Kisaki G."/>
            <person name="Hamano K."/>
            <person name="Suezawa K."/>
            <person name="Otani M."/>
            <person name="Fukuda T."/>
            <person name="Manabe T."/>
            <person name="Gomi K."/>
            <person name="Tabuchi M."/>
            <person name="Akimitsu K."/>
            <person name="Kataoka I."/>
        </authorList>
    </citation>
    <scope>NUCLEOTIDE SEQUENCE [LARGE SCALE GENOMIC DNA]</scope>
    <source>
        <strain evidence="2">cv. Fuchu</strain>
    </source>
</reference>
<organism evidence="1 2">
    <name type="scientific">Actinidia rufa</name>
    <dbReference type="NCBI Taxonomy" id="165716"/>
    <lineage>
        <taxon>Eukaryota</taxon>
        <taxon>Viridiplantae</taxon>
        <taxon>Streptophyta</taxon>
        <taxon>Embryophyta</taxon>
        <taxon>Tracheophyta</taxon>
        <taxon>Spermatophyta</taxon>
        <taxon>Magnoliopsida</taxon>
        <taxon>eudicotyledons</taxon>
        <taxon>Gunneridae</taxon>
        <taxon>Pentapetalae</taxon>
        <taxon>asterids</taxon>
        <taxon>Ericales</taxon>
        <taxon>Actinidiaceae</taxon>
        <taxon>Actinidia</taxon>
    </lineage>
</organism>
<dbReference type="AlphaFoldDB" id="A0A7J0F3T8"/>
<protein>
    <submittedName>
        <fullName evidence="1">Uncharacterized protein</fullName>
    </submittedName>
</protein>
<comment type="caution">
    <text evidence="1">The sequence shown here is derived from an EMBL/GenBank/DDBJ whole genome shotgun (WGS) entry which is preliminary data.</text>
</comment>
<dbReference type="OrthoDB" id="1742531at2759"/>
<keyword evidence="2" id="KW-1185">Reference proteome</keyword>
<gene>
    <name evidence="1" type="ORF">Acr_08g0013050</name>
</gene>
<dbReference type="EMBL" id="BJWL01000008">
    <property type="protein sequence ID" value="GFY92909.1"/>
    <property type="molecule type" value="Genomic_DNA"/>
</dbReference>
<sequence length="189" mass="21280">MTEERFEASGGTLRVSKRNNEMLWGKEETRGLYQLEGRVQTGGATIRHESNGISKKNRQGKQQLHRDMYKSLSRHEWCNQYRISREKLKEEEDKVDFEELYSDDGSMPPKRVYLALDLISSGDLSSCAHKGGEMEPRQLAKVTYFVAHPGGGCRAHQCGGAYTSDGQLEDIGLPSNGLEEEIIEFIPPG</sequence>
<proteinExistence type="predicted"/>
<evidence type="ECO:0000313" key="2">
    <source>
        <dbReference type="Proteomes" id="UP000585474"/>
    </source>
</evidence>
<evidence type="ECO:0000313" key="1">
    <source>
        <dbReference type="EMBL" id="GFY92909.1"/>
    </source>
</evidence>
<name>A0A7J0F3T8_9ERIC</name>
<dbReference type="Proteomes" id="UP000585474">
    <property type="component" value="Unassembled WGS sequence"/>
</dbReference>